<reference evidence="3" key="3">
    <citation type="submission" date="2020-11" db="EMBL/GenBank/DDBJ databases">
        <title>Intraspecies plasmid and genomic variation of Mycobacterium kubicae revealed by the complete genome sequences of two clinical isolates.</title>
        <authorList>
            <person name="Hendrix J.R."/>
            <person name="Epperson L.E."/>
            <person name="Honda J.R."/>
            <person name="Strong M."/>
        </authorList>
    </citation>
    <scope>NUCLEOTIDE SEQUENCE</scope>
    <source>
        <strain evidence="3">JCM 13573</strain>
    </source>
</reference>
<dbReference type="EMBL" id="BLKU01000002">
    <property type="protein sequence ID" value="GFG63280.1"/>
    <property type="molecule type" value="Genomic_DNA"/>
</dbReference>
<keyword evidence="4" id="KW-1185">Reference proteome</keyword>
<dbReference type="Proteomes" id="UP000663583">
    <property type="component" value="Chromosome"/>
</dbReference>
<sequence>MGWLQNTWHGITNADPGTWLAWAAWGALALGIVALVFTHRQLQRNRAEAAEQTRPHVAMLMEPHAADWHVIEVVVRNFGKTAAYNISFSFDNPPTVAEYENASDGYANVVPLQLPRELATLAPGQEWRVVWDSALDRAEIGLGIESRFEGTVTYYDRPDKPRGWRFWRRRRQPLETAVVLDWDTLPPVQRIELMTTHDLAKREKQKLELLRYVLTYFHYASKETRPDVFRSEIERMERAVQETQDRWRTRQLDEPTDVRLRWGNSENELGRHRSQRV</sequence>
<organism evidence="3 5">
    <name type="scientific">Mycobacterium kubicae</name>
    <dbReference type="NCBI Taxonomy" id="120959"/>
    <lineage>
        <taxon>Bacteria</taxon>
        <taxon>Bacillati</taxon>
        <taxon>Actinomycetota</taxon>
        <taxon>Actinomycetes</taxon>
        <taxon>Mycobacteriales</taxon>
        <taxon>Mycobacteriaceae</taxon>
        <taxon>Mycobacterium</taxon>
        <taxon>Mycobacterium simiae complex</taxon>
    </lineage>
</organism>
<dbReference type="AlphaFoldDB" id="A0AAX1JEC6"/>
<gene>
    <name evidence="3" type="ORF">I2456_04885</name>
    <name evidence="2" type="ORF">MKUB_07700</name>
</gene>
<name>A0AAX1JEC6_9MYCO</name>
<dbReference type="EMBL" id="CP065047">
    <property type="protein sequence ID" value="QPI38857.1"/>
    <property type="molecule type" value="Genomic_DNA"/>
</dbReference>
<reference evidence="2 4" key="1">
    <citation type="journal article" date="2019" name="Emerg. Microbes Infect.">
        <title>Comprehensive subspecies identification of 175 nontuberculous mycobacteria species based on 7547 genomic profiles.</title>
        <authorList>
            <person name="Matsumoto Y."/>
            <person name="Kinjo T."/>
            <person name="Motooka D."/>
            <person name="Nabeya D."/>
            <person name="Jung N."/>
            <person name="Uechi K."/>
            <person name="Horii T."/>
            <person name="Iida T."/>
            <person name="Fujita J."/>
            <person name="Nakamura S."/>
        </authorList>
    </citation>
    <scope>NUCLEOTIDE SEQUENCE [LARGE SCALE GENOMIC DNA]</scope>
    <source>
        <strain evidence="2 4">JCM 13573</strain>
    </source>
</reference>
<dbReference type="Proteomes" id="UP000465306">
    <property type="component" value="Unassembled WGS sequence"/>
</dbReference>
<proteinExistence type="predicted"/>
<keyword evidence="1" id="KW-1133">Transmembrane helix</keyword>
<evidence type="ECO:0000313" key="2">
    <source>
        <dbReference type="EMBL" id="GFG63280.1"/>
    </source>
</evidence>
<protein>
    <submittedName>
        <fullName evidence="3">Uncharacterized protein</fullName>
    </submittedName>
</protein>
<evidence type="ECO:0000313" key="5">
    <source>
        <dbReference type="Proteomes" id="UP000663583"/>
    </source>
</evidence>
<dbReference type="KEGG" id="mku:I2456_04885"/>
<evidence type="ECO:0000256" key="1">
    <source>
        <dbReference type="SAM" id="Phobius"/>
    </source>
</evidence>
<feature type="transmembrane region" description="Helical" evidence="1">
    <location>
        <begin position="20"/>
        <end position="38"/>
    </location>
</feature>
<accession>A0AAX1JEC6</accession>
<reference evidence="2" key="2">
    <citation type="submission" date="2020-02" db="EMBL/GenBank/DDBJ databases">
        <authorList>
            <person name="Matsumoto Y."/>
            <person name="Kinjo T."/>
            <person name="Motooka D."/>
            <person name="Nabeya D."/>
            <person name="Jung N."/>
            <person name="Uechi K."/>
            <person name="Horii T."/>
            <person name="Iida T."/>
            <person name="Fujita J."/>
            <person name="Nakamura S."/>
        </authorList>
    </citation>
    <scope>NUCLEOTIDE SEQUENCE</scope>
    <source>
        <strain evidence="2">JCM 13573</strain>
    </source>
</reference>
<keyword evidence="1" id="KW-0472">Membrane</keyword>
<evidence type="ECO:0000313" key="4">
    <source>
        <dbReference type="Proteomes" id="UP000465306"/>
    </source>
</evidence>
<keyword evidence="1" id="KW-0812">Transmembrane</keyword>
<dbReference type="RefSeq" id="WP_068155906.1">
    <property type="nucleotide sequence ID" value="NZ_BLKU01000002.1"/>
</dbReference>
<evidence type="ECO:0000313" key="3">
    <source>
        <dbReference type="EMBL" id="QPI38857.1"/>
    </source>
</evidence>